<dbReference type="InterPro" id="IPR001107">
    <property type="entry name" value="Band_7"/>
</dbReference>
<accession>A0ABN7T8J1</accession>
<gene>
    <name evidence="6" type="ORF">OKIOD_LOCUS15034</name>
</gene>
<keyword evidence="7" id="KW-1185">Reference proteome</keyword>
<dbReference type="Pfam" id="PF01145">
    <property type="entry name" value="Band_7"/>
    <property type="match status" value="2"/>
</dbReference>
<dbReference type="EMBL" id="OU015567">
    <property type="protein sequence ID" value="CAG5112006.1"/>
    <property type="molecule type" value="Genomic_DNA"/>
</dbReference>
<comment type="subunit">
    <text evidence="3">Heterooligomeric complex.</text>
</comment>
<proteinExistence type="inferred from homology"/>
<comment type="similarity">
    <text evidence="1 3">Belongs to the band 7/mec-2 family. Flotillin subfamily.</text>
</comment>
<organism evidence="6 7">
    <name type="scientific">Oikopleura dioica</name>
    <name type="common">Tunicate</name>
    <dbReference type="NCBI Taxonomy" id="34765"/>
    <lineage>
        <taxon>Eukaryota</taxon>
        <taxon>Metazoa</taxon>
        <taxon>Chordata</taxon>
        <taxon>Tunicata</taxon>
        <taxon>Appendicularia</taxon>
        <taxon>Copelata</taxon>
        <taxon>Oikopleuridae</taxon>
        <taxon>Oikopleura</taxon>
    </lineage>
</organism>
<dbReference type="SMART" id="SM00244">
    <property type="entry name" value="PHB"/>
    <property type="match status" value="1"/>
</dbReference>
<dbReference type="PANTHER" id="PTHR13806">
    <property type="entry name" value="FLOTILLIN-RELATED"/>
    <property type="match status" value="1"/>
</dbReference>
<dbReference type="SUPFAM" id="SSF117892">
    <property type="entry name" value="Band 7/SPFH domain"/>
    <property type="match status" value="2"/>
</dbReference>
<evidence type="ECO:0000259" key="5">
    <source>
        <dbReference type="SMART" id="SM00244"/>
    </source>
</evidence>
<keyword evidence="4" id="KW-0175">Coiled coil</keyword>
<reference evidence="6 7" key="1">
    <citation type="submission" date="2021-04" db="EMBL/GenBank/DDBJ databases">
        <authorList>
            <person name="Bliznina A."/>
        </authorList>
    </citation>
    <scope>NUCLEOTIDE SEQUENCE [LARGE SCALE GENOMIC DNA]</scope>
</reference>
<name>A0ABN7T8J1_OIKDI</name>
<evidence type="ECO:0000256" key="1">
    <source>
        <dbReference type="ARBA" id="ARBA00007161"/>
    </source>
</evidence>
<comment type="subcellular location">
    <subcellularLocation>
        <location evidence="3">Membrane</location>
    </subcellularLocation>
    <subcellularLocation>
        <location evidence="3">Endosome</location>
    </subcellularLocation>
</comment>
<protein>
    <recommendedName>
        <fullName evidence="3">Flotillin</fullName>
    </recommendedName>
</protein>
<dbReference type="Proteomes" id="UP001158576">
    <property type="component" value="Chromosome 2"/>
</dbReference>
<evidence type="ECO:0000313" key="6">
    <source>
        <dbReference type="EMBL" id="CAG5112006.1"/>
    </source>
</evidence>
<evidence type="ECO:0000256" key="3">
    <source>
        <dbReference type="RuleBase" id="RU366054"/>
    </source>
</evidence>
<dbReference type="InterPro" id="IPR036013">
    <property type="entry name" value="Band_7/SPFH_dom_sf"/>
</dbReference>
<sequence length="879" mass="96014">MTDLFLLRMGNIVVAGPNEVCVVSGGCVGNKSKYIVGGSGWKWWVVSESQRMSLEVMTLNPRVCNCETAKGVPMNVGAVAQVRIMNDEISLKKACEQFLGKNPREIEEVILNTFSGHLRGICGSMEVEGLFQNRKEFAANVTNQASTDVNKMGIEILSFTIKELSDNNGYLEAIGVEQTARQKADADIAQAEADRDALINEELSKKEATDIKFKNETQIDNFRKEFETSFAAFQTEVNTAQTEAKMAYELQAMKQQQEIIKEEMGVELVERQREIEVEELEIVRQEKTLTHTTRLPADAEAFRVRCQADAKKSVIVKEAAGNAEKLRLVGKGEAAVIEAIGNAEANQMLMKASAYREYGQAATTRLVLDALPKIAKAIAMPLEKIEDVTIVGSGDSRGSALTSEATKMLAELPETVKTVTGYDISGIMGQIPGAVLANKLVNKTSKMGNVHVAGPNEAIVISGGCGGSGNKRYIKGGWGWAWMLVSEAQKISLEVMTLLPKVTNCETKRGVPITVTGVAQVKVMTDDDVYLQIACEQFLGKADYEIQEQLLETFEGHLRAICGTMDVEELYQDRESFAANVRAVAATDVSKMGIKILSFTIKDLMDNQGYLDAIGMEQTAKVKAAADIAMANANRDACIKEQEAAKTSADVCLKNDTEVDGYRRNYETQLADFACEVNKAQTESNLAYSLQAMKEKQRIIQEDMGVDLIERQREIEVEELEIERQEKELIHKTRLPADAQAFKVQTLAEAAKSQKVKKAEGQAEKLRRIGKAEAQVIEAIGTAEASKMSMKAVAYEEYGHAATTKLVLDALPKIAKSISMPLEKVDDLTIIGSSNTTGSMMTAETTKLLAELPKTVQSVTGYDITGLIGKIPGAVPVGK</sequence>
<keyword evidence="2 3" id="KW-0472">Membrane</keyword>
<feature type="coiled-coil region" evidence="4">
    <location>
        <begin position="663"/>
        <end position="728"/>
    </location>
</feature>
<dbReference type="InterPro" id="IPR027705">
    <property type="entry name" value="Flotillin_fam"/>
</dbReference>
<feature type="domain" description="Band 7" evidence="5">
    <location>
        <begin position="448"/>
        <end position="618"/>
    </location>
</feature>
<dbReference type="PANTHER" id="PTHR13806:SF46">
    <property type="entry name" value="FLOTILLIN-1-RELATED"/>
    <property type="match status" value="1"/>
</dbReference>
<dbReference type="Gene3D" id="3.30.479.30">
    <property type="entry name" value="Band 7 domain"/>
    <property type="match status" value="2"/>
</dbReference>
<dbReference type="CDD" id="cd03399">
    <property type="entry name" value="SPFH_flotillin"/>
    <property type="match status" value="2"/>
</dbReference>
<evidence type="ECO:0000313" key="7">
    <source>
        <dbReference type="Proteomes" id="UP001158576"/>
    </source>
</evidence>
<evidence type="ECO:0000256" key="2">
    <source>
        <dbReference type="ARBA" id="ARBA00023136"/>
    </source>
</evidence>
<evidence type="ECO:0000256" key="4">
    <source>
        <dbReference type="SAM" id="Coils"/>
    </source>
</evidence>